<dbReference type="RefSeq" id="WP_111336816.1">
    <property type="nucleotide sequence ID" value="NZ_CP030032.1"/>
</dbReference>
<dbReference type="PANTHER" id="PTHR24074">
    <property type="entry name" value="CO-CHAPERONE PROTEIN DJLA"/>
    <property type="match status" value="1"/>
</dbReference>
<sequence>MSQFKDRIFRSVRANLNDVLDRIREFESQGGFETLFDEERSRLGDGHTGGTDPVPPRGGKKGIRDYYANLEVPYGSDIDTVKASYLKLMRRYHPDRYTNDPEMEALATELSQEISQAYTAVKSWLKNGGY</sequence>
<reference evidence="1 2" key="1">
    <citation type="submission" date="2018-06" db="EMBL/GenBank/DDBJ databases">
        <title>Lujinxingia sediminis gen. nov. sp. nov., a new facultative anaerobic member of the class Deltaproteobacteria, and proposal of Lujinxingaceae fam. nov.</title>
        <authorList>
            <person name="Guo L.-Y."/>
            <person name="Li C.-M."/>
            <person name="Wang S."/>
            <person name="Du Z.-J."/>
        </authorList>
    </citation>
    <scope>NUCLEOTIDE SEQUENCE [LARGE SCALE GENOMIC DNA]</scope>
    <source>
        <strain evidence="1 2">FA350</strain>
    </source>
</reference>
<name>A0A2Z4FPZ0_9DELT</name>
<proteinExistence type="predicted"/>
<dbReference type="InterPro" id="IPR050817">
    <property type="entry name" value="DjlA_DnaK_co-chaperone"/>
</dbReference>
<dbReference type="Proteomes" id="UP000249799">
    <property type="component" value="Chromosome"/>
</dbReference>
<organism evidence="1 2">
    <name type="scientific">Bradymonas sediminis</name>
    <dbReference type="NCBI Taxonomy" id="1548548"/>
    <lineage>
        <taxon>Bacteria</taxon>
        <taxon>Deltaproteobacteria</taxon>
        <taxon>Bradymonadales</taxon>
        <taxon>Bradymonadaceae</taxon>
        <taxon>Bradymonas</taxon>
    </lineage>
</organism>
<dbReference type="InterPro" id="IPR001623">
    <property type="entry name" value="DnaJ_domain"/>
</dbReference>
<dbReference type="KEGG" id="bsed:DN745_17270"/>
<dbReference type="Pfam" id="PF00226">
    <property type="entry name" value="DnaJ"/>
    <property type="match status" value="1"/>
</dbReference>
<gene>
    <name evidence="1" type="ORF">DN745_17270</name>
</gene>
<dbReference type="PROSITE" id="PS50076">
    <property type="entry name" value="DNAJ_2"/>
    <property type="match status" value="1"/>
</dbReference>
<dbReference type="OrthoDB" id="9779622at2"/>
<dbReference type="SUPFAM" id="SSF46565">
    <property type="entry name" value="Chaperone J-domain"/>
    <property type="match status" value="1"/>
</dbReference>
<dbReference type="InterPro" id="IPR036869">
    <property type="entry name" value="J_dom_sf"/>
</dbReference>
<keyword evidence="2" id="KW-1185">Reference proteome</keyword>
<dbReference type="AlphaFoldDB" id="A0A2Z4FPZ0"/>
<dbReference type="CDD" id="cd06257">
    <property type="entry name" value="DnaJ"/>
    <property type="match status" value="1"/>
</dbReference>
<dbReference type="SMART" id="SM00271">
    <property type="entry name" value="DnaJ"/>
    <property type="match status" value="1"/>
</dbReference>
<protein>
    <submittedName>
        <fullName evidence="1">Uncharacterized protein</fullName>
    </submittedName>
</protein>
<evidence type="ECO:0000313" key="1">
    <source>
        <dbReference type="EMBL" id="AWV90980.1"/>
    </source>
</evidence>
<dbReference type="Gene3D" id="1.10.287.110">
    <property type="entry name" value="DnaJ domain"/>
    <property type="match status" value="1"/>
</dbReference>
<dbReference type="PRINTS" id="PR00625">
    <property type="entry name" value="JDOMAIN"/>
</dbReference>
<evidence type="ECO:0000313" key="2">
    <source>
        <dbReference type="Proteomes" id="UP000249799"/>
    </source>
</evidence>
<accession>A0A2Z4FPZ0</accession>
<dbReference type="EMBL" id="CP030032">
    <property type="protein sequence ID" value="AWV90980.1"/>
    <property type="molecule type" value="Genomic_DNA"/>
</dbReference>